<dbReference type="Gene3D" id="2.40.30.170">
    <property type="match status" value="1"/>
</dbReference>
<dbReference type="InterPro" id="IPR050465">
    <property type="entry name" value="UPF0194_transport"/>
</dbReference>
<dbReference type="STRING" id="229921.ADN01_03260"/>
<dbReference type="RefSeq" id="WP_062416924.1">
    <property type="nucleotide sequence ID" value="NZ_DF967974.1"/>
</dbReference>
<dbReference type="Proteomes" id="UP000050501">
    <property type="component" value="Unassembled WGS sequence"/>
</dbReference>
<dbReference type="PANTHER" id="PTHR32347">
    <property type="entry name" value="EFFLUX SYSTEM COMPONENT YKNX-RELATED"/>
    <property type="match status" value="1"/>
</dbReference>
<dbReference type="PANTHER" id="PTHR32347:SF23">
    <property type="entry name" value="BLL5650 PROTEIN"/>
    <property type="match status" value="1"/>
</dbReference>
<evidence type="ECO:0000256" key="1">
    <source>
        <dbReference type="ARBA" id="ARBA00004196"/>
    </source>
</evidence>
<dbReference type="GO" id="GO:0030313">
    <property type="term" value="C:cell envelope"/>
    <property type="evidence" value="ECO:0007669"/>
    <property type="project" value="UniProtKB-SubCell"/>
</dbReference>
<feature type="signal peptide" evidence="4">
    <location>
        <begin position="1"/>
        <end position="31"/>
    </location>
</feature>
<evidence type="ECO:0000313" key="6">
    <source>
        <dbReference type="Proteomes" id="UP000050501"/>
    </source>
</evidence>
<dbReference type="AlphaFoldDB" id="A0A0N8GSP9"/>
<evidence type="ECO:0000256" key="2">
    <source>
        <dbReference type="ARBA" id="ARBA00023054"/>
    </source>
</evidence>
<sequence length="396" mass="42872">MKKVLRSFRVLPWGLLVLALVLTGCQPAAQATPSDVTPAADLPAVVSATGVVVPAQWATLSLAGSGRIAELLVNEGDQVSKDQVLLRLEGSDQLRAALAGAEVEWVAANQNLKTLNDNWEQSRAAAQLRLAQAKDAFDTAEKRRGWKEYRVGNQEQIDIARADLLVAQDRVDKAEDAYSFVEDRAEEDLERAALLSALAAARQARDRAARNLNYLLSLPDDIEVAKADAELEVARAEVEAAQRELDKLKDGPDPDLLSLAEARIKNAEAQRQATQSALDDLELKAPFAGSISRLNVRAQEWIAPGQPVLILADLNNLQVETTDLSEIDVARIREGNLADVTFDALPDARVKGGVVRISPKASEGAGVNYTVVVKLIEIPAGLRWGMTAFVDIELVE</sequence>
<gene>
    <name evidence="5" type="ORF">ADN01_03260</name>
</gene>
<name>A0A0N8GSP9_9CHLR</name>
<comment type="subcellular location">
    <subcellularLocation>
        <location evidence="1">Cell envelope</location>
    </subcellularLocation>
</comment>
<dbReference type="PRINTS" id="PR01490">
    <property type="entry name" value="RTXTOXIND"/>
</dbReference>
<keyword evidence="6" id="KW-1185">Reference proteome</keyword>
<accession>A0A0N8GSP9</accession>
<feature type="coiled-coil region" evidence="3">
    <location>
        <begin position="224"/>
        <end position="284"/>
    </location>
</feature>
<feature type="coiled-coil region" evidence="3">
    <location>
        <begin position="109"/>
        <end position="177"/>
    </location>
</feature>
<dbReference type="EMBL" id="LGCM01000014">
    <property type="protein sequence ID" value="KPL89906.1"/>
    <property type="molecule type" value="Genomic_DNA"/>
</dbReference>
<proteinExistence type="predicted"/>
<dbReference type="Gene3D" id="2.40.50.100">
    <property type="match status" value="1"/>
</dbReference>
<dbReference type="PROSITE" id="PS51257">
    <property type="entry name" value="PROKAR_LIPOPROTEIN"/>
    <property type="match status" value="1"/>
</dbReference>
<reference evidence="5 6" key="1">
    <citation type="submission" date="2015-07" db="EMBL/GenBank/DDBJ databases">
        <title>Genome sequence of Levilinea saccharolytica DSM 16555.</title>
        <authorList>
            <person name="Hemp J."/>
            <person name="Ward L.M."/>
            <person name="Pace L.A."/>
            <person name="Fischer W.W."/>
        </authorList>
    </citation>
    <scope>NUCLEOTIDE SEQUENCE [LARGE SCALE GENOMIC DNA]</scope>
    <source>
        <strain evidence="5 6">KIBI-1</strain>
    </source>
</reference>
<protein>
    <submittedName>
        <fullName evidence="5">Uncharacterized protein</fullName>
    </submittedName>
</protein>
<dbReference type="SUPFAM" id="SSF111369">
    <property type="entry name" value="HlyD-like secretion proteins"/>
    <property type="match status" value="1"/>
</dbReference>
<evidence type="ECO:0000313" key="5">
    <source>
        <dbReference type="EMBL" id="KPL89906.1"/>
    </source>
</evidence>
<feature type="chain" id="PRO_5006025867" evidence="4">
    <location>
        <begin position="32"/>
        <end position="396"/>
    </location>
</feature>
<organism evidence="5 6">
    <name type="scientific">Levilinea saccharolytica</name>
    <dbReference type="NCBI Taxonomy" id="229921"/>
    <lineage>
        <taxon>Bacteria</taxon>
        <taxon>Bacillati</taxon>
        <taxon>Chloroflexota</taxon>
        <taxon>Anaerolineae</taxon>
        <taxon>Anaerolineales</taxon>
        <taxon>Anaerolineaceae</taxon>
        <taxon>Levilinea</taxon>
    </lineage>
</organism>
<keyword evidence="2 3" id="KW-0175">Coiled coil</keyword>
<evidence type="ECO:0000256" key="4">
    <source>
        <dbReference type="SAM" id="SignalP"/>
    </source>
</evidence>
<keyword evidence="4" id="KW-0732">Signal</keyword>
<comment type="caution">
    <text evidence="5">The sequence shown here is derived from an EMBL/GenBank/DDBJ whole genome shotgun (WGS) entry which is preliminary data.</text>
</comment>
<evidence type="ECO:0000256" key="3">
    <source>
        <dbReference type="SAM" id="Coils"/>
    </source>
</evidence>